<protein>
    <submittedName>
        <fullName evidence="2">Uncharacterized protein</fullName>
    </submittedName>
</protein>
<dbReference type="EMBL" id="BLYI01000014">
    <property type="protein sequence ID" value="GFO84347.1"/>
    <property type="molecule type" value="Genomic_DNA"/>
</dbReference>
<dbReference type="RefSeq" id="WP_201310095.1">
    <property type="nucleotide sequence ID" value="NZ_BLYI01000014.1"/>
</dbReference>
<reference evidence="2" key="1">
    <citation type="submission" date="2020-06" db="EMBL/GenBank/DDBJ databases">
        <title>Characterization of fructooligosaccharide metabolism and fructooligosaccharide-degrading enzymes in human commensal butyrate producers.</title>
        <authorList>
            <person name="Tanno H."/>
            <person name="Fujii T."/>
            <person name="Hirano K."/>
            <person name="Maeno S."/>
            <person name="Tonozuka T."/>
            <person name="Sakamoto M."/>
            <person name="Ohkuma M."/>
            <person name="Tochio T."/>
            <person name="Endo A."/>
        </authorList>
    </citation>
    <scope>NUCLEOTIDE SEQUENCE</scope>
    <source>
        <strain evidence="2">JCM 17466</strain>
    </source>
</reference>
<accession>A0A916Q4W2</accession>
<evidence type="ECO:0000313" key="2">
    <source>
        <dbReference type="EMBL" id="GFO84347.1"/>
    </source>
</evidence>
<dbReference type="AlphaFoldDB" id="A0A916Q4W2"/>
<evidence type="ECO:0000256" key="1">
    <source>
        <dbReference type="SAM" id="SignalP"/>
    </source>
</evidence>
<feature type="signal peptide" evidence="1">
    <location>
        <begin position="1"/>
        <end position="19"/>
    </location>
</feature>
<feature type="chain" id="PRO_5038972175" evidence="1">
    <location>
        <begin position="20"/>
        <end position="175"/>
    </location>
</feature>
<dbReference type="Proteomes" id="UP000613208">
    <property type="component" value="Unassembled WGS sequence"/>
</dbReference>
<keyword evidence="3" id="KW-1185">Reference proteome</keyword>
<sequence length="175" mass="19132">MKRVLTGLLCLLLALGYSADPVLAKGKAYRPQKREQVRALSQKEVDQVFRESAGDVSVAVMRSSSLGNGLTTCKLAITSGGGYLKVAFQTTAGGTASRIGIRDLKLQTYERSFWKTIYPAKGTYIYSKSKTGICKGGFKISKKAAKKKYRVTAKHFAVIKGKTYTKNKTTSVIVY</sequence>
<name>A0A916Q4W2_9FIRM</name>
<keyword evidence="1" id="KW-0732">Signal</keyword>
<gene>
    <name evidence="2" type="ORF">ANBU17_06940</name>
</gene>
<proteinExistence type="predicted"/>
<comment type="caution">
    <text evidence="2">The sequence shown here is derived from an EMBL/GenBank/DDBJ whole genome shotgun (WGS) entry which is preliminary data.</text>
</comment>
<organism evidence="2 3">
    <name type="scientific">Anaerostipes butyraticus</name>
    <dbReference type="NCBI Taxonomy" id="645466"/>
    <lineage>
        <taxon>Bacteria</taxon>
        <taxon>Bacillati</taxon>
        <taxon>Bacillota</taxon>
        <taxon>Clostridia</taxon>
        <taxon>Lachnospirales</taxon>
        <taxon>Lachnospiraceae</taxon>
        <taxon>Anaerostipes</taxon>
    </lineage>
</organism>
<evidence type="ECO:0000313" key="3">
    <source>
        <dbReference type="Proteomes" id="UP000613208"/>
    </source>
</evidence>